<keyword evidence="1" id="KW-0732">Signal</keyword>
<reference evidence="4 5" key="1">
    <citation type="submission" date="2020-11" db="EMBL/GenBank/DDBJ databases">
        <authorList>
            <person name="Sun Q."/>
        </authorList>
    </citation>
    <scope>NUCLEOTIDE SEQUENCE [LARGE SCALE GENOMIC DNA]</scope>
    <source>
        <strain evidence="4 5">P8398</strain>
    </source>
</reference>
<dbReference type="InterPro" id="IPR050361">
    <property type="entry name" value="MPP/UQCRC_Complex"/>
</dbReference>
<protein>
    <submittedName>
        <fullName evidence="4">Insulinase family protein</fullName>
    </submittedName>
</protein>
<dbReference type="PANTHER" id="PTHR11851:SF224">
    <property type="entry name" value="PROCESSING PROTEASE"/>
    <property type="match status" value="1"/>
</dbReference>
<proteinExistence type="predicted"/>
<keyword evidence="5" id="KW-1185">Reference proteome</keyword>
<organism evidence="4 5">
    <name type="scientific">Massilia antarctica</name>
    <dbReference type="NCBI Taxonomy" id="2765360"/>
    <lineage>
        <taxon>Bacteria</taxon>
        <taxon>Pseudomonadati</taxon>
        <taxon>Pseudomonadota</taxon>
        <taxon>Betaproteobacteria</taxon>
        <taxon>Burkholderiales</taxon>
        <taxon>Oxalobacteraceae</taxon>
        <taxon>Telluria group</taxon>
        <taxon>Massilia</taxon>
    </lineage>
</organism>
<dbReference type="Pfam" id="PF05193">
    <property type="entry name" value="Peptidase_M16_C"/>
    <property type="match status" value="1"/>
</dbReference>
<evidence type="ECO:0000256" key="1">
    <source>
        <dbReference type="SAM" id="SignalP"/>
    </source>
</evidence>
<accession>A0AA49A8K2</accession>
<feature type="chain" id="PRO_5045589390" evidence="1">
    <location>
        <begin position="21"/>
        <end position="471"/>
    </location>
</feature>
<feature type="domain" description="Peptidase M16 N-terminal" evidence="2">
    <location>
        <begin position="76"/>
        <end position="199"/>
    </location>
</feature>
<dbReference type="Gene3D" id="3.30.830.10">
    <property type="entry name" value="Metalloenzyme, LuxS/M16 peptidase-like"/>
    <property type="match status" value="2"/>
</dbReference>
<evidence type="ECO:0000313" key="5">
    <source>
        <dbReference type="Proteomes" id="UP000662888"/>
    </source>
</evidence>
<feature type="domain" description="Peptidase M16 C-terminal" evidence="3">
    <location>
        <begin position="209"/>
        <end position="384"/>
    </location>
</feature>
<evidence type="ECO:0000259" key="3">
    <source>
        <dbReference type="Pfam" id="PF05193"/>
    </source>
</evidence>
<dbReference type="EMBL" id="CP065053">
    <property type="protein sequence ID" value="QPI49745.1"/>
    <property type="molecule type" value="Genomic_DNA"/>
</dbReference>
<dbReference type="RefSeq" id="WP_206089386.1">
    <property type="nucleotide sequence ID" value="NZ_CP065053.1"/>
</dbReference>
<sequence>MKKLMLALSISLLFAPAAFAAGSAKAAANSLPPYGKDKPIPAPTIIKQTLSNGLQVWVVPRQGLPRVDYVLAVRGAGLAADDSGHPGFANLMAGLLNEGSTKRDSRAIAEAAQGLGGEVGAGASHDGITVSANALTSNAGPMLDLLAEVARMPAFPPQEVELAKGNALEGLKVSEATPGFRAERALNKAVFGAHPYGNTSPTIESISTVTPELLRAEHAKRFRPDRSLLVITGRIGNAEAFKLATAAFGDWKAEGPALPETAGANLKAKPVRILLQRDGSVQSTMRLGSPGMAASATDYVPLRLTSTILGGGFSSRVNLNLREEKGYTYGASAGARIFRNGGSIVGGADVRNEVTGAALKEYLHEYTRIGSELVPDAELSMNKRYVAGGYLINNQMQRAVAGTLANNWLVGLPPEFLGQYVPLIQKVTSAQVREMGKKYFAPELQSVIVVGDNAAVAEQLKQYGEFTIQQK</sequence>
<gene>
    <name evidence="4" type="ORF">IV454_30740</name>
</gene>
<dbReference type="PANTHER" id="PTHR11851">
    <property type="entry name" value="METALLOPROTEASE"/>
    <property type="match status" value="1"/>
</dbReference>
<dbReference type="SUPFAM" id="SSF63411">
    <property type="entry name" value="LuxS/MPP-like metallohydrolase"/>
    <property type="match status" value="2"/>
</dbReference>
<evidence type="ECO:0000259" key="2">
    <source>
        <dbReference type="Pfam" id="PF00675"/>
    </source>
</evidence>
<dbReference type="Pfam" id="PF00675">
    <property type="entry name" value="Peptidase_M16"/>
    <property type="match status" value="1"/>
</dbReference>
<evidence type="ECO:0000313" key="4">
    <source>
        <dbReference type="EMBL" id="QPI49745.1"/>
    </source>
</evidence>
<dbReference type="Proteomes" id="UP000662888">
    <property type="component" value="Chromosome"/>
</dbReference>
<dbReference type="InterPro" id="IPR011249">
    <property type="entry name" value="Metalloenz_LuxS/M16"/>
</dbReference>
<dbReference type="InterPro" id="IPR007863">
    <property type="entry name" value="Peptidase_M16_C"/>
</dbReference>
<name>A0AA49A8K2_9BURK</name>
<dbReference type="InterPro" id="IPR011765">
    <property type="entry name" value="Pept_M16_N"/>
</dbReference>
<feature type="signal peptide" evidence="1">
    <location>
        <begin position="1"/>
        <end position="20"/>
    </location>
</feature>